<feature type="coiled-coil region" evidence="1">
    <location>
        <begin position="76"/>
        <end position="143"/>
    </location>
</feature>
<protein>
    <submittedName>
        <fullName evidence="2">Uncharacterized protein</fullName>
    </submittedName>
</protein>
<dbReference type="Proteomes" id="UP000606974">
    <property type="component" value="Unassembled WGS sequence"/>
</dbReference>
<keyword evidence="3" id="KW-1185">Reference proteome</keyword>
<evidence type="ECO:0000313" key="3">
    <source>
        <dbReference type="Proteomes" id="UP000606974"/>
    </source>
</evidence>
<proteinExistence type="predicted"/>
<keyword evidence="1" id="KW-0175">Coiled coil</keyword>
<comment type="caution">
    <text evidence="2">The sequence shown here is derived from an EMBL/GenBank/DDBJ whole genome shotgun (WGS) entry which is preliminary data.</text>
</comment>
<organism evidence="2 3">
    <name type="scientific">Endocarpon pusillum</name>
    <dbReference type="NCBI Taxonomy" id="364733"/>
    <lineage>
        <taxon>Eukaryota</taxon>
        <taxon>Fungi</taxon>
        <taxon>Dikarya</taxon>
        <taxon>Ascomycota</taxon>
        <taxon>Pezizomycotina</taxon>
        <taxon>Eurotiomycetes</taxon>
        <taxon>Chaetothyriomycetidae</taxon>
        <taxon>Verrucariales</taxon>
        <taxon>Verrucariaceae</taxon>
        <taxon>Endocarpon</taxon>
    </lineage>
</organism>
<name>A0A8H7AC14_9EURO</name>
<evidence type="ECO:0000313" key="2">
    <source>
        <dbReference type="EMBL" id="KAF7506078.1"/>
    </source>
</evidence>
<dbReference type="OrthoDB" id="5355126at2759"/>
<dbReference type="AlphaFoldDB" id="A0A8H7AC14"/>
<evidence type="ECO:0000256" key="1">
    <source>
        <dbReference type="SAM" id="Coils"/>
    </source>
</evidence>
<reference evidence="2" key="1">
    <citation type="submission" date="2020-02" db="EMBL/GenBank/DDBJ databases">
        <authorList>
            <person name="Palmer J.M."/>
        </authorList>
    </citation>
    <scope>NUCLEOTIDE SEQUENCE</scope>
    <source>
        <strain evidence="2">EPUS1.4</strain>
        <tissue evidence="2">Thallus</tissue>
    </source>
</reference>
<sequence>MSRRAVTAAGLAAAGGVGYYLYKAGGDPKVAEKKFEADAAKVQAKLKSDLPGREKEFEKKGEAIATQAGQKIDHAIDEVRGKLTEAQQKAQEYKDRTGQEMKQAVNKFDTTIEQKARAAEEYKERAEREMNKAVDNFDKTVERKTVEAKNGISSWFGFGGK</sequence>
<gene>
    <name evidence="2" type="ORF">GJ744_012229</name>
</gene>
<dbReference type="EMBL" id="JAACFV010000094">
    <property type="protein sequence ID" value="KAF7506078.1"/>
    <property type="molecule type" value="Genomic_DNA"/>
</dbReference>
<accession>A0A8H7AC14</accession>